<dbReference type="EMBL" id="JAPEIS010000011">
    <property type="protein sequence ID" value="KAJ8061611.1"/>
    <property type="molecule type" value="Genomic_DNA"/>
</dbReference>
<feature type="region of interest" description="Disordered" evidence="1">
    <location>
        <begin position="272"/>
        <end position="302"/>
    </location>
</feature>
<evidence type="ECO:0000313" key="3">
    <source>
        <dbReference type="Proteomes" id="UP001152300"/>
    </source>
</evidence>
<evidence type="ECO:0000256" key="1">
    <source>
        <dbReference type="SAM" id="MobiDB-lite"/>
    </source>
</evidence>
<evidence type="ECO:0000313" key="2">
    <source>
        <dbReference type="EMBL" id="KAJ8061611.1"/>
    </source>
</evidence>
<proteinExistence type="predicted"/>
<reference evidence="2" key="1">
    <citation type="submission" date="2022-11" db="EMBL/GenBank/DDBJ databases">
        <title>Genome Resource of Sclerotinia nivalis Strain SnTB1, a Plant Pathogen Isolated from American Ginseng.</title>
        <authorList>
            <person name="Fan S."/>
        </authorList>
    </citation>
    <scope>NUCLEOTIDE SEQUENCE</scope>
    <source>
        <strain evidence="2">SnTB1</strain>
    </source>
</reference>
<dbReference type="Proteomes" id="UP001152300">
    <property type="component" value="Unassembled WGS sequence"/>
</dbReference>
<dbReference type="OrthoDB" id="3509790at2759"/>
<keyword evidence="3" id="KW-1185">Reference proteome</keyword>
<dbReference type="AlphaFoldDB" id="A0A9X0AEZ5"/>
<comment type="caution">
    <text evidence="2">The sequence shown here is derived from an EMBL/GenBank/DDBJ whole genome shotgun (WGS) entry which is preliminary data.</text>
</comment>
<gene>
    <name evidence="2" type="ORF">OCU04_009417</name>
</gene>
<accession>A0A9X0AEZ5</accession>
<sequence length="302" mass="34673">MVTTLRIHKVEPDSFRHRILARPSSYVPPILWKPEILDDIDCDVLPNISKDKSNYTTNPTTKDSHVGYTPTPLSILARNCRRDETSRQLFGSTIHSYRSVLKSSGYSTPHLYLDGKSVAPTTPHYLYRSTTTSRPILAYVDKNWLWSKRNHFNCRRRLSSVALKIAHGISESMTKLDFDPYIACLLISMAQDSCSFTSDDEIPVHVFSPSTDKKSFTQHSSNISRQYLQKWEKSYEFSSCRLTITRKTLTLNQLYIFLEEFREKEKSNACSSEALVSSKKRKVKSDMTDGADKSSTVKRVRH</sequence>
<name>A0A9X0AEZ5_9HELO</name>
<protein>
    <submittedName>
        <fullName evidence="2">Uncharacterized protein</fullName>
    </submittedName>
</protein>
<organism evidence="2 3">
    <name type="scientific">Sclerotinia nivalis</name>
    <dbReference type="NCBI Taxonomy" id="352851"/>
    <lineage>
        <taxon>Eukaryota</taxon>
        <taxon>Fungi</taxon>
        <taxon>Dikarya</taxon>
        <taxon>Ascomycota</taxon>
        <taxon>Pezizomycotina</taxon>
        <taxon>Leotiomycetes</taxon>
        <taxon>Helotiales</taxon>
        <taxon>Sclerotiniaceae</taxon>
        <taxon>Sclerotinia</taxon>
    </lineage>
</organism>